<dbReference type="EnsemblPlants" id="Ma06_t15980.1">
    <property type="protein sequence ID" value="Ma06_p15980.1"/>
    <property type="gene ID" value="Ma06_g15980"/>
</dbReference>
<dbReference type="EMBL" id="HG996471">
    <property type="protein sequence ID" value="CAG1846401.1"/>
    <property type="molecule type" value="Genomic_DNA"/>
</dbReference>
<dbReference type="Proteomes" id="UP000012960">
    <property type="component" value="Unplaced"/>
</dbReference>
<reference evidence="1" key="1">
    <citation type="submission" date="2021-03" db="EMBL/GenBank/DDBJ databases">
        <authorList>
            <consortium name="Genoscope - CEA"/>
            <person name="William W."/>
        </authorList>
    </citation>
    <scope>NUCLEOTIDE SEQUENCE</scope>
    <source>
        <strain evidence="1">Doubled-haploid Pahang</strain>
    </source>
</reference>
<name>A0A804JGR9_MUSAM</name>
<evidence type="ECO:0000313" key="2">
    <source>
        <dbReference type="EnsemblPlants" id="Ma06_p15980.1"/>
    </source>
</evidence>
<sequence>MWTTTRRGGGRWSCRNECKRRCSGDCKCLGIPYRKESPVPGTSAKVSTSSHSVYVKFVAGNNFESRGFGADVARFGSGRRGSLRDVPRARGVGPVRWSDRDGVTVSSGQGLVVRATDGTLGFAPAQRMNSLSVEKGTISELKNAVNDVSKAAHRTFQHSLEYAFLSVHLLHKGHINEDPPM</sequence>
<keyword evidence="3" id="KW-1185">Reference proteome</keyword>
<dbReference type="AlphaFoldDB" id="A0A804JGR9"/>
<proteinExistence type="predicted"/>
<dbReference type="InParanoid" id="A0A804JGR9"/>
<protein>
    <submittedName>
        <fullName evidence="1">(wild Malaysian banana) hypothetical protein</fullName>
    </submittedName>
</protein>
<evidence type="ECO:0000313" key="3">
    <source>
        <dbReference type="Proteomes" id="UP000012960"/>
    </source>
</evidence>
<gene>
    <name evidence="1" type="ORF">GSMUA_161960.1</name>
</gene>
<accession>A0A804JGR9</accession>
<evidence type="ECO:0000313" key="1">
    <source>
        <dbReference type="EMBL" id="CAG1846401.1"/>
    </source>
</evidence>
<dbReference type="Gramene" id="Ma06_t15980.1">
    <property type="protein sequence ID" value="Ma06_p15980.1"/>
    <property type="gene ID" value="Ma06_g15980"/>
</dbReference>
<reference evidence="2" key="2">
    <citation type="submission" date="2021-05" db="UniProtKB">
        <authorList>
            <consortium name="EnsemblPlants"/>
        </authorList>
    </citation>
    <scope>IDENTIFICATION</scope>
    <source>
        <strain evidence="2">subsp. malaccensis</strain>
    </source>
</reference>
<organism evidence="2 3">
    <name type="scientific">Musa acuminata subsp. malaccensis</name>
    <name type="common">Wild banana</name>
    <name type="synonym">Musa malaccensis</name>
    <dbReference type="NCBI Taxonomy" id="214687"/>
    <lineage>
        <taxon>Eukaryota</taxon>
        <taxon>Viridiplantae</taxon>
        <taxon>Streptophyta</taxon>
        <taxon>Embryophyta</taxon>
        <taxon>Tracheophyta</taxon>
        <taxon>Spermatophyta</taxon>
        <taxon>Magnoliopsida</taxon>
        <taxon>Liliopsida</taxon>
        <taxon>Zingiberales</taxon>
        <taxon>Musaceae</taxon>
        <taxon>Musa</taxon>
    </lineage>
</organism>